<reference evidence="1 2" key="1">
    <citation type="submission" date="2023-07" db="EMBL/GenBank/DDBJ databases">
        <title>Genomic Encyclopedia of Type Strains, Phase IV (KMG-IV): sequencing the most valuable type-strain genomes for metagenomic binning, comparative biology and taxonomic classification.</title>
        <authorList>
            <person name="Goeker M."/>
        </authorList>
    </citation>
    <scope>NUCLEOTIDE SEQUENCE [LARGE SCALE GENOMIC DNA]</scope>
    <source>
        <strain evidence="1 2">DSM 23494</strain>
    </source>
</reference>
<evidence type="ECO:0000313" key="1">
    <source>
        <dbReference type="EMBL" id="MDQ0272097.1"/>
    </source>
</evidence>
<organism evidence="1 2">
    <name type="scientific">Cytobacillus purgationiresistens</name>
    <dbReference type="NCBI Taxonomy" id="863449"/>
    <lineage>
        <taxon>Bacteria</taxon>
        <taxon>Bacillati</taxon>
        <taxon>Bacillota</taxon>
        <taxon>Bacilli</taxon>
        <taxon>Bacillales</taxon>
        <taxon>Bacillaceae</taxon>
        <taxon>Cytobacillus</taxon>
    </lineage>
</organism>
<sequence>MKELAAVIEEIGESTNHVATSAERLVEVSNLA</sequence>
<comment type="caution">
    <text evidence="1">The sequence shown here is derived from an EMBL/GenBank/DDBJ whole genome shotgun (WGS) entry which is preliminary data.</text>
</comment>
<dbReference type="Proteomes" id="UP001238088">
    <property type="component" value="Unassembled WGS sequence"/>
</dbReference>
<proteinExistence type="predicted"/>
<evidence type="ECO:0008006" key="3">
    <source>
        <dbReference type="Google" id="ProtNLM"/>
    </source>
</evidence>
<gene>
    <name evidence="1" type="ORF">J2S17_003989</name>
</gene>
<evidence type="ECO:0000313" key="2">
    <source>
        <dbReference type="Proteomes" id="UP001238088"/>
    </source>
</evidence>
<dbReference type="EMBL" id="JAUSUB010000020">
    <property type="protein sequence ID" value="MDQ0272097.1"/>
    <property type="molecule type" value="Genomic_DNA"/>
</dbReference>
<name>A0ABU0ALF7_9BACI</name>
<keyword evidence="2" id="KW-1185">Reference proteome</keyword>
<accession>A0ABU0ALF7</accession>
<protein>
    <recommendedName>
        <fullName evidence="3">Methyl-accepting chemotaxis protein</fullName>
    </recommendedName>
</protein>